<keyword evidence="1" id="KW-0677">Repeat</keyword>
<dbReference type="InterPro" id="IPR011990">
    <property type="entry name" value="TPR-like_helical_dom_sf"/>
</dbReference>
<dbReference type="PANTHER" id="PTHR44858:SF1">
    <property type="entry name" value="UDP-N-ACETYLGLUCOSAMINE--PEPTIDE N-ACETYLGLUCOSAMINYLTRANSFERASE SPINDLY-RELATED"/>
    <property type="match status" value="1"/>
</dbReference>
<protein>
    <submittedName>
        <fullName evidence="5">Tetratricopeptide repeat protein</fullName>
    </submittedName>
</protein>
<dbReference type="EMBL" id="CP003600">
    <property type="protein sequence ID" value="AFY92060.1"/>
    <property type="molecule type" value="Genomic_DNA"/>
</dbReference>
<evidence type="ECO:0000256" key="4">
    <source>
        <dbReference type="SAM" id="SignalP"/>
    </source>
</evidence>
<sequence length="174" mass="19032">MSTRNFLWTALIGLAATLPTSVAIAVAKSSIEIGQTVVTPSAILIAQVKEQSSSDYFAAGVRKYKKGDVQGALAEFNQAIKLNPNYAVAYYARGFIAADKLQDIQGALADFNRAIELDPNNAVVYCARGVLKHEHFSDAASEISDLQTCARLYQEQGRTQEYQAAIDLIKKWQQ</sequence>
<dbReference type="Pfam" id="PF13414">
    <property type="entry name" value="TPR_11"/>
    <property type="match status" value="2"/>
</dbReference>
<reference evidence="5 6" key="1">
    <citation type="submission" date="2012-05" db="EMBL/GenBank/DDBJ databases">
        <title>Finished chromosome of genome of Chamaesiphon sp. PCC 6605.</title>
        <authorList>
            <consortium name="US DOE Joint Genome Institute"/>
            <person name="Gugger M."/>
            <person name="Coursin T."/>
            <person name="Rippka R."/>
            <person name="Tandeau De Marsac N."/>
            <person name="Huntemann M."/>
            <person name="Wei C.-L."/>
            <person name="Han J."/>
            <person name="Detter J.C."/>
            <person name="Han C."/>
            <person name="Tapia R."/>
            <person name="Chen A."/>
            <person name="Kyrpides N."/>
            <person name="Mavromatis K."/>
            <person name="Markowitz V."/>
            <person name="Szeto E."/>
            <person name="Ivanova N."/>
            <person name="Pagani I."/>
            <person name="Pati A."/>
            <person name="Goodwin L."/>
            <person name="Nordberg H.P."/>
            <person name="Cantor M.N."/>
            <person name="Hua S.X."/>
            <person name="Woyke T."/>
            <person name="Kerfeld C.A."/>
        </authorList>
    </citation>
    <scope>NUCLEOTIDE SEQUENCE [LARGE SCALE GENOMIC DNA]</scope>
    <source>
        <strain evidence="6">ATCC 27169 / PCC 6605</strain>
    </source>
</reference>
<dbReference type="eggNOG" id="COG0457">
    <property type="taxonomic scope" value="Bacteria"/>
</dbReference>
<keyword evidence="4" id="KW-0732">Signal</keyword>
<dbReference type="Proteomes" id="UP000010366">
    <property type="component" value="Chromosome"/>
</dbReference>
<feature type="chain" id="PRO_5003936475" evidence="4">
    <location>
        <begin position="26"/>
        <end position="174"/>
    </location>
</feature>
<name>K9UB38_CHAP6</name>
<dbReference type="HOGENOM" id="CLU_003728_10_2_3"/>
<dbReference type="RefSeq" id="WP_015158254.1">
    <property type="nucleotide sequence ID" value="NC_019697.1"/>
</dbReference>
<dbReference type="KEGG" id="cmp:Cha6605_0792"/>
<evidence type="ECO:0000256" key="1">
    <source>
        <dbReference type="ARBA" id="ARBA00022737"/>
    </source>
</evidence>
<dbReference type="Gene3D" id="1.25.40.10">
    <property type="entry name" value="Tetratricopeptide repeat domain"/>
    <property type="match status" value="1"/>
</dbReference>
<evidence type="ECO:0000256" key="3">
    <source>
        <dbReference type="PROSITE-ProRule" id="PRU00339"/>
    </source>
</evidence>
<dbReference type="AlphaFoldDB" id="K9UB38"/>
<keyword evidence="2 3" id="KW-0802">TPR repeat</keyword>
<dbReference type="GO" id="GO:0046813">
    <property type="term" value="P:receptor-mediated virion attachment to host cell"/>
    <property type="evidence" value="ECO:0007669"/>
    <property type="project" value="TreeGrafter"/>
</dbReference>
<dbReference type="SUPFAM" id="SSF48452">
    <property type="entry name" value="TPR-like"/>
    <property type="match status" value="1"/>
</dbReference>
<feature type="repeat" description="TPR" evidence="3">
    <location>
        <begin position="88"/>
        <end position="121"/>
    </location>
</feature>
<keyword evidence="6" id="KW-1185">Reference proteome</keyword>
<dbReference type="InterPro" id="IPR050498">
    <property type="entry name" value="Ycf3"/>
</dbReference>
<dbReference type="STRING" id="1173020.Cha6605_0792"/>
<dbReference type="PATRIC" id="fig|1173020.3.peg.937"/>
<evidence type="ECO:0000313" key="6">
    <source>
        <dbReference type="Proteomes" id="UP000010366"/>
    </source>
</evidence>
<accession>K9UB38</accession>
<feature type="repeat" description="TPR" evidence="3">
    <location>
        <begin position="53"/>
        <end position="86"/>
    </location>
</feature>
<feature type="signal peptide" evidence="4">
    <location>
        <begin position="1"/>
        <end position="25"/>
    </location>
</feature>
<gene>
    <name evidence="5" type="ORF">Cha6605_0792</name>
</gene>
<dbReference type="OrthoDB" id="514657at2"/>
<dbReference type="InterPro" id="IPR019734">
    <property type="entry name" value="TPR_rpt"/>
</dbReference>
<evidence type="ECO:0000256" key="2">
    <source>
        <dbReference type="ARBA" id="ARBA00022803"/>
    </source>
</evidence>
<dbReference type="PANTHER" id="PTHR44858">
    <property type="entry name" value="TETRATRICOPEPTIDE REPEAT PROTEIN 6"/>
    <property type="match status" value="1"/>
</dbReference>
<dbReference type="GO" id="GO:0009279">
    <property type="term" value="C:cell outer membrane"/>
    <property type="evidence" value="ECO:0007669"/>
    <property type="project" value="TreeGrafter"/>
</dbReference>
<organism evidence="5 6">
    <name type="scientific">Chamaesiphon minutus (strain ATCC 27169 / PCC 6605)</name>
    <dbReference type="NCBI Taxonomy" id="1173020"/>
    <lineage>
        <taxon>Bacteria</taxon>
        <taxon>Bacillati</taxon>
        <taxon>Cyanobacteriota</taxon>
        <taxon>Cyanophyceae</taxon>
        <taxon>Gomontiellales</taxon>
        <taxon>Chamaesiphonaceae</taxon>
        <taxon>Chamaesiphon</taxon>
    </lineage>
</organism>
<dbReference type="PROSITE" id="PS50005">
    <property type="entry name" value="TPR"/>
    <property type="match status" value="2"/>
</dbReference>
<dbReference type="SMART" id="SM00028">
    <property type="entry name" value="TPR"/>
    <property type="match status" value="2"/>
</dbReference>
<evidence type="ECO:0000313" key="5">
    <source>
        <dbReference type="EMBL" id="AFY92060.1"/>
    </source>
</evidence>
<proteinExistence type="predicted"/>